<reference evidence="12" key="2">
    <citation type="submission" date="2013-12" db="EMBL/GenBank/DDBJ databases">
        <authorList>
            <person name="Yu Y."/>
            <person name="Lee S."/>
            <person name="de Baynast K."/>
            <person name="Wissotski M."/>
            <person name="Liu L."/>
            <person name="Talag J."/>
            <person name="Goicoechea J."/>
            <person name="Angelova A."/>
            <person name="Jetty R."/>
            <person name="Kudrna D."/>
            <person name="Golser W."/>
            <person name="Rivera L."/>
            <person name="Zhang J."/>
            <person name="Wing R."/>
        </authorList>
    </citation>
    <scope>NUCLEOTIDE SEQUENCE</scope>
</reference>
<dbReference type="PANTHER" id="PTHR47955">
    <property type="entry name" value="CYTOCHROME P450 FAMILY 71 PROTEIN"/>
    <property type="match status" value="1"/>
</dbReference>
<protein>
    <recommendedName>
        <fullName evidence="13">Cytochrome P450</fullName>
    </recommendedName>
</protein>
<dbReference type="GO" id="GO:0004497">
    <property type="term" value="F:monooxygenase activity"/>
    <property type="evidence" value="ECO:0007669"/>
    <property type="project" value="UniProtKB-KW"/>
</dbReference>
<feature type="transmembrane region" description="Helical" evidence="10">
    <location>
        <begin position="6"/>
        <end position="25"/>
    </location>
</feature>
<dbReference type="AlphaFoldDB" id="A0A0D9VAH2"/>
<keyword evidence="3" id="KW-0349">Heme</keyword>
<keyword evidence="6 10" id="KW-1133">Transmembrane helix</keyword>
<dbReference type="PRINTS" id="PR00463">
    <property type="entry name" value="EP450I"/>
</dbReference>
<evidence type="ECO:0000256" key="10">
    <source>
        <dbReference type="SAM" id="Phobius"/>
    </source>
</evidence>
<dbReference type="InterPro" id="IPR002401">
    <property type="entry name" value="Cyt_P450_E_grp-I"/>
</dbReference>
<accession>A0A0D9VAH2</accession>
<dbReference type="EnsemblPlants" id="LPERR01G38850.1">
    <property type="protein sequence ID" value="LPERR01G38850.1"/>
    <property type="gene ID" value="LPERR01G38850"/>
</dbReference>
<dbReference type="Proteomes" id="UP000032180">
    <property type="component" value="Chromosome 1"/>
</dbReference>
<evidence type="ECO:0000256" key="3">
    <source>
        <dbReference type="ARBA" id="ARBA00022617"/>
    </source>
</evidence>
<evidence type="ECO:0000256" key="9">
    <source>
        <dbReference type="ARBA" id="ARBA00023033"/>
    </source>
</evidence>
<keyword evidence="4 10" id="KW-0812">Transmembrane</keyword>
<evidence type="ECO:0000256" key="4">
    <source>
        <dbReference type="ARBA" id="ARBA00022692"/>
    </source>
</evidence>
<comment type="cofactor">
    <cofactor evidence="1">
        <name>heme</name>
        <dbReference type="ChEBI" id="CHEBI:30413"/>
    </cofactor>
</comment>
<evidence type="ECO:0000256" key="1">
    <source>
        <dbReference type="ARBA" id="ARBA00001971"/>
    </source>
</evidence>
<dbReference type="STRING" id="77586.A0A0D9VAH2"/>
<keyword evidence="9" id="KW-0503">Monooxygenase</keyword>
<dbReference type="GO" id="GO:0005506">
    <property type="term" value="F:iron ion binding"/>
    <property type="evidence" value="ECO:0007669"/>
    <property type="project" value="InterPro"/>
</dbReference>
<keyword evidence="10" id="KW-0472">Membrane</keyword>
<evidence type="ECO:0000256" key="7">
    <source>
        <dbReference type="ARBA" id="ARBA00023002"/>
    </source>
</evidence>
<dbReference type="Pfam" id="PF00067">
    <property type="entry name" value="p450"/>
    <property type="match status" value="1"/>
</dbReference>
<evidence type="ECO:0000256" key="6">
    <source>
        <dbReference type="ARBA" id="ARBA00022989"/>
    </source>
</evidence>
<keyword evidence="8" id="KW-0408">Iron</keyword>
<dbReference type="InterPro" id="IPR036396">
    <property type="entry name" value="Cyt_P450_sf"/>
</dbReference>
<dbReference type="SUPFAM" id="SSF48264">
    <property type="entry name" value="Cytochrome P450"/>
    <property type="match status" value="1"/>
</dbReference>
<evidence type="ECO:0008006" key="13">
    <source>
        <dbReference type="Google" id="ProtNLM"/>
    </source>
</evidence>
<reference evidence="11" key="3">
    <citation type="submission" date="2015-04" db="UniProtKB">
        <authorList>
            <consortium name="EnsemblPlants"/>
        </authorList>
    </citation>
    <scope>IDENTIFICATION</scope>
</reference>
<dbReference type="eggNOG" id="KOG0156">
    <property type="taxonomic scope" value="Eukaryota"/>
</dbReference>
<organism evidence="11 12">
    <name type="scientific">Leersia perrieri</name>
    <dbReference type="NCBI Taxonomy" id="77586"/>
    <lineage>
        <taxon>Eukaryota</taxon>
        <taxon>Viridiplantae</taxon>
        <taxon>Streptophyta</taxon>
        <taxon>Embryophyta</taxon>
        <taxon>Tracheophyta</taxon>
        <taxon>Spermatophyta</taxon>
        <taxon>Magnoliopsida</taxon>
        <taxon>Liliopsida</taxon>
        <taxon>Poales</taxon>
        <taxon>Poaceae</taxon>
        <taxon>BOP clade</taxon>
        <taxon>Oryzoideae</taxon>
        <taxon>Oryzeae</taxon>
        <taxon>Oryzinae</taxon>
        <taxon>Leersia</taxon>
    </lineage>
</organism>
<keyword evidence="7" id="KW-0560">Oxidoreductase</keyword>
<keyword evidence="5" id="KW-0479">Metal-binding</keyword>
<keyword evidence="12" id="KW-1185">Reference proteome</keyword>
<dbReference type="InterPro" id="IPR001128">
    <property type="entry name" value="Cyt_P450"/>
</dbReference>
<sequence>MAAETAEIQILSILILSAIILLNQLKLRTNFFFLSRQQQQKQKHNTNLPPGPWSLPVIGSIHCLLGSLPHHALRRLSHRYGPVMFLRLGQIQALVISSPAAAREVMRTHDAAFPSRPLTPTMDVITYGGKGVALSPSYGRRWKELRRICAAELLCPRRVRSFRRVRESEAASLVAPSPPRRRRRS</sequence>
<dbReference type="Gramene" id="LPERR01G38850.1">
    <property type="protein sequence ID" value="LPERR01G38850.1"/>
    <property type="gene ID" value="LPERR01G38850"/>
</dbReference>
<comment type="similarity">
    <text evidence="2">Belongs to the cytochrome P450 family.</text>
</comment>
<evidence type="ECO:0000256" key="8">
    <source>
        <dbReference type="ARBA" id="ARBA00023004"/>
    </source>
</evidence>
<evidence type="ECO:0000256" key="5">
    <source>
        <dbReference type="ARBA" id="ARBA00022723"/>
    </source>
</evidence>
<evidence type="ECO:0000313" key="12">
    <source>
        <dbReference type="Proteomes" id="UP000032180"/>
    </source>
</evidence>
<evidence type="ECO:0000313" key="11">
    <source>
        <dbReference type="EnsemblPlants" id="LPERR01G38850.1"/>
    </source>
</evidence>
<dbReference type="GO" id="GO:0016705">
    <property type="term" value="F:oxidoreductase activity, acting on paired donors, with incorporation or reduction of molecular oxygen"/>
    <property type="evidence" value="ECO:0007669"/>
    <property type="project" value="InterPro"/>
</dbReference>
<dbReference type="Gene3D" id="1.10.630.10">
    <property type="entry name" value="Cytochrome P450"/>
    <property type="match status" value="1"/>
</dbReference>
<dbReference type="HOGENOM" id="CLU_001570_26_9_1"/>
<evidence type="ECO:0000256" key="2">
    <source>
        <dbReference type="ARBA" id="ARBA00010617"/>
    </source>
</evidence>
<dbReference type="PANTHER" id="PTHR47955:SF19">
    <property type="entry name" value="CYTOCHROME P450 71A9-LIKE ISOFORM X1"/>
    <property type="match status" value="1"/>
</dbReference>
<name>A0A0D9VAH2_9ORYZ</name>
<dbReference type="GO" id="GO:0020037">
    <property type="term" value="F:heme binding"/>
    <property type="evidence" value="ECO:0007669"/>
    <property type="project" value="InterPro"/>
</dbReference>
<proteinExistence type="inferred from homology"/>
<reference evidence="11 12" key="1">
    <citation type="submission" date="2012-08" db="EMBL/GenBank/DDBJ databases">
        <title>Oryza genome evolution.</title>
        <authorList>
            <person name="Wing R.A."/>
        </authorList>
    </citation>
    <scope>NUCLEOTIDE SEQUENCE</scope>
</reference>